<organism evidence="1 2">
    <name type="scientific">Pristionchus mayeri</name>
    <dbReference type="NCBI Taxonomy" id="1317129"/>
    <lineage>
        <taxon>Eukaryota</taxon>
        <taxon>Metazoa</taxon>
        <taxon>Ecdysozoa</taxon>
        <taxon>Nematoda</taxon>
        <taxon>Chromadorea</taxon>
        <taxon>Rhabditida</taxon>
        <taxon>Rhabditina</taxon>
        <taxon>Diplogasteromorpha</taxon>
        <taxon>Diplogasteroidea</taxon>
        <taxon>Neodiplogasteridae</taxon>
        <taxon>Pristionchus</taxon>
    </lineage>
</organism>
<name>A0AAN4ZI22_9BILA</name>
<reference evidence="2" key="1">
    <citation type="submission" date="2022-10" db="EMBL/GenBank/DDBJ databases">
        <title>Genome assembly of Pristionchus species.</title>
        <authorList>
            <person name="Yoshida K."/>
            <person name="Sommer R.J."/>
        </authorList>
    </citation>
    <scope>NUCLEOTIDE SEQUENCE [LARGE SCALE GENOMIC DNA]</scope>
    <source>
        <strain evidence="2">RS5460</strain>
    </source>
</reference>
<dbReference type="EMBL" id="BTRK01000002">
    <property type="protein sequence ID" value="GMR38095.1"/>
    <property type="molecule type" value="Genomic_DNA"/>
</dbReference>
<dbReference type="AlphaFoldDB" id="A0AAN4ZI22"/>
<accession>A0AAN4ZI22</accession>
<sequence length="107" mass="11904">DIKEEPVDQPINDFAEAKQKEDCADGVVALEHPAEIKEELVEVKNKPIVDFADLTHEAPSTNVADVRSGNIEELVEIKDEPIEFVEAKIEEPIMDMYCPSTGTSRPL</sequence>
<feature type="non-terminal residue" evidence="1">
    <location>
        <position position="1"/>
    </location>
</feature>
<evidence type="ECO:0000313" key="2">
    <source>
        <dbReference type="Proteomes" id="UP001328107"/>
    </source>
</evidence>
<evidence type="ECO:0000313" key="1">
    <source>
        <dbReference type="EMBL" id="GMR38095.1"/>
    </source>
</evidence>
<keyword evidence="2" id="KW-1185">Reference proteome</keyword>
<dbReference type="Proteomes" id="UP001328107">
    <property type="component" value="Unassembled WGS sequence"/>
</dbReference>
<protein>
    <submittedName>
        <fullName evidence="1">Uncharacterized protein</fullName>
    </submittedName>
</protein>
<gene>
    <name evidence="1" type="ORF">PMAYCL1PPCAC_08290</name>
</gene>
<feature type="non-terminal residue" evidence="1">
    <location>
        <position position="107"/>
    </location>
</feature>
<comment type="caution">
    <text evidence="1">The sequence shown here is derived from an EMBL/GenBank/DDBJ whole genome shotgun (WGS) entry which is preliminary data.</text>
</comment>
<proteinExistence type="predicted"/>